<keyword evidence="6" id="KW-1185">Reference proteome</keyword>
<dbReference type="Pfam" id="PF00501">
    <property type="entry name" value="AMP-binding"/>
    <property type="match status" value="1"/>
</dbReference>
<dbReference type="InterPro" id="IPR054545">
    <property type="entry name" value="ApeI-like"/>
</dbReference>
<comment type="similarity">
    <text evidence="1">Belongs to the ATP-dependent AMP-binding enzyme family.</text>
</comment>
<gene>
    <name evidence="5" type="ORF">MOX91_04530</name>
</gene>
<dbReference type="SUPFAM" id="SSF56801">
    <property type="entry name" value="Acetyl-CoA synthetase-like"/>
    <property type="match status" value="1"/>
</dbReference>
<name>A0ABU4WFV1_9BACT</name>
<feature type="domain" description="ApeI dehydratase-like" evidence="4">
    <location>
        <begin position="461"/>
        <end position="550"/>
    </location>
</feature>
<keyword evidence="2 5" id="KW-0436">Ligase</keyword>
<dbReference type="InterPro" id="IPR045851">
    <property type="entry name" value="AMP-bd_C_sf"/>
</dbReference>
<dbReference type="PANTHER" id="PTHR24096">
    <property type="entry name" value="LONG-CHAIN-FATTY-ACID--COA LIGASE"/>
    <property type="match status" value="1"/>
</dbReference>
<comment type="caution">
    <text evidence="5">The sequence shown here is derived from an EMBL/GenBank/DDBJ whole genome shotgun (WGS) entry which is preliminary data.</text>
</comment>
<sequence>MFVSPENFFTENVSDFAAFKLEKGSVSFGQMKKDVARYASHFAGSKHEDFVLYVEGDAVLFATLFFALLQAKKRVMLPSSEKMAEDFSKSENLPVITNKKTLSANLFDIPKDLPECEFDFINMRESRVCFFTSGSTSAPKMIEKTFATLSDETKNSASIMGRFEDCAVVSTCEPFHLYGMLWRLLYPMSLKMPAHSITIRDPETLIAIQKQNQKVLFITTPSFIEAVARHRELYDFPQNVAAITTSGGLLKEKACADAKEIWGAIPTEIFGSTESGGIASRNRGVSDSWSVFGEVEIGIDARGCLLAKSPYALGGEFQTNDIVEIFCGGRKFNFFGRIDRLVKIGETQLNIPDMENAVLAHEFVENCHVDFDGNALRALIVLNSEGRRFFMENGRLKLLSEINRRVKESFYSKFSLRKIKVVNSIPTNAQGKILKGEIKKNFNLKTEEPIICDIKKHDFGADMEIFFAAESAYFNGHFSMAKILPGAIQLHFAINFAKKLFDKTDYPKRVKRLKFSNIIRPREIVLLSIKNGENSCTFSYSKQGLPCSSGVLEF</sequence>
<dbReference type="InterPro" id="IPR042099">
    <property type="entry name" value="ANL_N_sf"/>
</dbReference>
<evidence type="ECO:0000256" key="1">
    <source>
        <dbReference type="ARBA" id="ARBA00006432"/>
    </source>
</evidence>
<reference evidence="5 6" key="1">
    <citation type="submission" date="2022-03" db="EMBL/GenBank/DDBJ databases">
        <title>Novel taxa within the pig intestine.</title>
        <authorList>
            <person name="Wylensek D."/>
            <person name="Bishof K."/>
            <person name="Afrizal A."/>
            <person name="Clavel T."/>
        </authorList>
    </citation>
    <scope>NUCLEOTIDE SEQUENCE [LARGE SCALE GENOMIC DNA]</scope>
    <source>
        <strain evidence="5 6">CLA-KB-P66</strain>
    </source>
</reference>
<evidence type="ECO:0000313" key="5">
    <source>
        <dbReference type="EMBL" id="MDX8415446.1"/>
    </source>
</evidence>
<dbReference type="EMBL" id="JALBUT010000004">
    <property type="protein sequence ID" value="MDX8415446.1"/>
    <property type="molecule type" value="Genomic_DNA"/>
</dbReference>
<evidence type="ECO:0000256" key="2">
    <source>
        <dbReference type="ARBA" id="ARBA00022598"/>
    </source>
</evidence>
<dbReference type="Gene3D" id="3.40.50.12780">
    <property type="entry name" value="N-terminal domain of ligase-like"/>
    <property type="match status" value="1"/>
</dbReference>
<protein>
    <submittedName>
        <fullName evidence="5">Acyl--CoA ligase</fullName>
    </submittedName>
</protein>
<organism evidence="5 6">
    <name type="scientific">Intestinicryptomonas porci</name>
    <dbReference type="NCBI Taxonomy" id="2926320"/>
    <lineage>
        <taxon>Bacteria</taxon>
        <taxon>Pseudomonadati</taxon>
        <taxon>Verrucomicrobiota</taxon>
        <taxon>Opitutia</taxon>
        <taxon>Opitutales</taxon>
        <taxon>Intestinicryptomonaceae</taxon>
        <taxon>Intestinicryptomonas</taxon>
    </lineage>
</organism>
<dbReference type="Gene3D" id="3.30.300.30">
    <property type="match status" value="1"/>
</dbReference>
<evidence type="ECO:0000259" key="4">
    <source>
        <dbReference type="Pfam" id="PF22818"/>
    </source>
</evidence>
<evidence type="ECO:0000259" key="3">
    <source>
        <dbReference type="Pfam" id="PF00501"/>
    </source>
</evidence>
<dbReference type="Gene3D" id="3.10.129.10">
    <property type="entry name" value="Hotdog Thioesterase"/>
    <property type="match status" value="1"/>
</dbReference>
<dbReference type="Proteomes" id="UP001275932">
    <property type="component" value="Unassembled WGS sequence"/>
</dbReference>
<dbReference type="Pfam" id="PF22818">
    <property type="entry name" value="ApeI-like"/>
    <property type="match status" value="1"/>
</dbReference>
<dbReference type="RefSeq" id="WP_370396894.1">
    <property type="nucleotide sequence ID" value="NZ_JALBUT010000004.1"/>
</dbReference>
<evidence type="ECO:0000313" key="6">
    <source>
        <dbReference type="Proteomes" id="UP001275932"/>
    </source>
</evidence>
<feature type="domain" description="AMP-dependent synthetase/ligase" evidence="3">
    <location>
        <begin position="123"/>
        <end position="281"/>
    </location>
</feature>
<accession>A0ABU4WFV1</accession>
<dbReference type="InterPro" id="IPR000873">
    <property type="entry name" value="AMP-dep_synth/lig_dom"/>
</dbReference>
<proteinExistence type="inferred from homology"/>
<dbReference type="GO" id="GO:0016874">
    <property type="term" value="F:ligase activity"/>
    <property type="evidence" value="ECO:0007669"/>
    <property type="project" value="UniProtKB-KW"/>
</dbReference>
<dbReference type="PANTHER" id="PTHR24096:SF149">
    <property type="entry name" value="AMP-BINDING DOMAIN-CONTAINING PROTEIN-RELATED"/>
    <property type="match status" value="1"/>
</dbReference>